<evidence type="ECO:0000256" key="6">
    <source>
        <dbReference type="ARBA" id="ARBA00023136"/>
    </source>
</evidence>
<feature type="domain" description="CBS" evidence="10">
    <location>
        <begin position="221"/>
        <end position="281"/>
    </location>
</feature>
<dbReference type="PROSITE" id="PS51371">
    <property type="entry name" value="CBS"/>
    <property type="match status" value="2"/>
</dbReference>
<evidence type="ECO:0000256" key="2">
    <source>
        <dbReference type="ARBA" id="ARBA00022475"/>
    </source>
</evidence>
<keyword evidence="7" id="KW-0129">CBS domain</keyword>
<feature type="transmembrane region" description="Helical" evidence="9">
    <location>
        <begin position="94"/>
        <end position="119"/>
    </location>
</feature>
<dbReference type="Pfam" id="PF00571">
    <property type="entry name" value="CBS"/>
    <property type="match status" value="2"/>
</dbReference>
<comment type="caution">
    <text evidence="12">The sequence shown here is derived from an EMBL/GenBank/DDBJ whole genome shotgun (WGS) entry which is preliminary data.</text>
</comment>
<keyword evidence="4" id="KW-0677">Repeat</keyword>
<evidence type="ECO:0000256" key="3">
    <source>
        <dbReference type="ARBA" id="ARBA00022692"/>
    </source>
</evidence>
<dbReference type="SMART" id="SM00116">
    <property type="entry name" value="CBS"/>
    <property type="match status" value="2"/>
</dbReference>
<evidence type="ECO:0000256" key="7">
    <source>
        <dbReference type="PROSITE-ProRule" id="PRU00703"/>
    </source>
</evidence>
<dbReference type="InterPro" id="IPR046342">
    <property type="entry name" value="CBS_dom_sf"/>
</dbReference>
<comment type="subcellular location">
    <subcellularLocation>
        <location evidence="1">Cell membrane</location>
        <topology evidence="1">Multi-pass membrane protein</topology>
    </subcellularLocation>
</comment>
<evidence type="ECO:0000256" key="8">
    <source>
        <dbReference type="PROSITE-ProRule" id="PRU01193"/>
    </source>
</evidence>
<proteinExistence type="predicted"/>
<dbReference type="Proteomes" id="UP000791080">
    <property type="component" value="Unassembled WGS sequence"/>
</dbReference>
<sequence>MSGWVAITLIVVLLALNAFFVGAEFSLLSSRRDRLEAMLEQGTTRARVVLDAGKNASLMLAGAQLGITICSLALGRLGEPAVAVMIERALGPLAIPAFLLHTIAFIIALSLVGLAHLLIGEMVPKNLAIATPERLALWLVPPHVLFVRLTKPLISLFNVAANGVLRLAKVEPKDELGSAYTSDELALLITESRKEGLLDDSEHRRLAKTLSSAERTVAEVLVPTGELTTLPRNPTVGDVERVVSTTGFSRFPILDDEGGLAGYLHVKDVLDQAGADPSTPVAASRVRGLPVVSAEDRLDDALTTLRRAQSHLARAVDKDGRLLGVVALEDLLEEYVGTVRDAMHVGAH</sequence>
<dbReference type="InterPro" id="IPR000644">
    <property type="entry name" value="CBS_dom"/>
</dbReference>
<evidence type="ECO:0000259" key="11">
    <source>
        <dbReference type="PROSITE" id="PS51846"/>
    </source>
</evidence>
<evidence type="ECO:0000313" key="12">
    <source>
        <dbReference type="EMBL" id="MCP2329939.1"/>
    </source>
</evidence>
<reference evidence="12 13" key="1">
    <citation type="submission" date="2013-07" db="EMBL/GenBank/DDBJ databases">
        <authorList>
            <consortium name="DOE Joint Genome Institute"/>
            <person name="Reeve W."/>
            <person name="Huntemann M."/>
            <person name="Han J."/>
            <person name="Chen A."/>
            <person name="Kyrpides N."/>
            <person name="Mavromatis K."/>
            <person name="Markowitz V."/>
            <person name="Palaniappan K."/>
            <person name="Ivanova N."/>
            <person name="Schaumberg A."/>
            <person name="Pati A."/>
            <person name="Liolios K."/>
            <person name="Nordberg H.P."/>
            <person name="Cantor M.N."/>
            <person name="Hua S.X."/>
            <person name="Woyke T."/>
        </authorList>
    </citation>
    <scope>NUCLEOTIDE SEQUENCE [LARGE SCALE GENOMIC DNA]</scope>
    <source>
        <strain evidence="12 13">DSM 43889</strain>
    </source>
</reference>
<keyword evidence="5 8" id="KW-1133">Transmembrane helix</keyword>
<keyword evidence="6 8" id="KW-0472">Membrane</keyword>
<organism evidence="12 13">
    <name type="scientific">Actinoalloteichus caeruleus DSM 43889</name>
    <dbReference type="NCBI Taxonomy" id="1120930"/>
    <lineage>
        <taxon>Bacteria</taxon>
        <taxon>Bacillati</taxon>
        <taxon>Actinomycetota</taxon>
        <taxon>Actinomycetes</taxon>
        <taxon>Pseudonocardiales</taxon>
        <taxon>Pseudonocardiaceae</taxon>
        <taxon>Actinoalloteichus</taxon>
        <taxon>Actinoalloteichus cyanogriseus</taxon>
    </lineage>
</organism>
<evidence type="ECO:0000256" key="5">
    <source>
        <dbReference type="ARBA" id="ARBA00022989"/>
    </source>
</evidence>
<name>A0ABT1JCI1_ACTCY</name>
<dbReference type="PROSITE" id="PS51846">
    <property type="entry name" value="CNNM"/>
    <property type="match status" value="1"/>
</dbReference>
<reference evidence="12 13" key="2">
    <citation type="submission" date="2022-06" db="EMBL/GenBank/DDBJ databases">
        <title>Genomic Encyclopedia of Type Strains, Phase I: the one thousand microbial genomes (KMG-I) project.</title>
        <authorList>
            <person name="Kyrpides N."/>
        </authorList>
    </citation>
    <scope>NUCLEOTIDE SEQUENCE [LARGE SCALE GENOMIC DNA]</scope>
    <source>
        <strain evidence="12 13">DSM 43889</strain>
    </source>
</reference>
<keyword evidence="2" id="KW-1003">Cell membrane</keyword>
<keyword evidence="3 8" id="KW-0812">Transmembrane</keyword>
<dbReference type="InterPro" id="IPR002550">
    <property type="entry name" value="CNNM"/>
</dbReference>
<feature type="domain" description="CBS" evidence="10">
    <location>
        <begin position="283"/>
        <end position="342"/>
    </location>
</feature>
<keyword evidence="13" id="KW-1185">Reference proteome</keyword>
<evidence type="ECO:0000256" key="4">
    <source>
        <dbReference type="ARBA" id="ARBA00022737"/>
    </source>
</evidence>
<dbReference type="Gene3D" id="3.10.580.10">
    <property type="entry name" value="CBS-domain"/>
    <property type="match status" value="1"/>
</dbReference>
<feature type="domain" description="CNNM transmembrane" evidence="11">
    <location>
        <begin position="1"/>
        <end position="202"/>
    </location>
</feature>
<dbReference type="CDD" id="cd04590">
    <property type="entry name" value="CBS_pair_CorC_HlyC_assoc"/>
    <property type="match status" value="1"/>
</dbReference>
<dbReference type="SUPFAM" id="SSF54631">
    <property type="entry name" value="CBS-domain pair"/>
    <property type="match status" value="1"/>
</dbReference>
<gene>
    <name evidence="12" type="ORF">G443_000209</name>
</gene>
<feature type="transmembrane region" description="Helical" evidence="9">
    <location>
        <begin position="6"/>
        <end position="28"/>
    </location>
</feature>
<feature type="transmembrane region" description="Helical" evidence="9">
    <location>
        <begin position="55"/>
        <end position="74"/>
    </location>
</feature>
<dbReference type="RefSeq" id="WP_026418756.1">
    <property type="nucleotide sequence ID" value="NZ_AUBJ02000001.1"/>
</dbReference>
<protein>
    <submittedName>
        <fullName evidence="12">Hemolysin, contains CBS domains</fullName>
    </submittedName>
</protein>
<dbReference type="InterPro" id="IPR051676">
    <property type="entry name" value="UPF0053_domain"/>
</dbReference>
<dbReference type="EMBL" id="AUBJ02000001">
    <property type="protein sequence ID" value="MCP2329939.1"/>
    <property type="molecule type" value="Genomic_DNA"/>
</dbReference>
<dbReference type="InterPro" id="IPR044751">
    <property type="entry name" value="Ion_transp-like_CBS"/>
</dbReference>
<evidence type="ECO:0000256" key="9">
    <source>
        <dbReference type="SAM" id="Phobius"/>
    </source>
</evidence>
<evidence type="ECO:0000259" key="10">
    <source>
        <dbReference type="PROSITE" id="PS51371"/>
    </source>
</evidence>
<dbReference type="PANTHER" id="PTHR43099">
    <property type="entry name" value="UPF0053 PROTEIN YRKA"/>
    <property type="match status" value="1"/>
</dbReference>
<accession>A0ABT1JCI1</accession>
<dbReference type="Pfam" id="PF01595">
    <property type="entry name" value="CNNM"/>
    <property type="match status" value="1"/>
</dbReference>
<evidence type="ECO:0000313" key="13">
    <source>
        <dbReference type="Proteomes" id="UP000791080"/>
    </source>
</evidence>
<evidence type="ECO:0000256" key="1">
    <source>
        <dbReference type="ARBA" id="ARBA00004651"/>
    </source>
</evidence>
<dbReference type="PANTHER" id="PTHR43099:SF5">
    <property type="entry name" value="HLYC_CORC FAMILY TRANSPORTER"/>
    <property type="match status" value="1"/>
</dbReference>